<accession>A0ABN9QRP4</accession>
<feature type="region of interest" description="Disordered" evidence="1">
    <location>
        <begin position="100"/>
        <end position="128"/>
    </location>
</feature>
<evidence type="ECO:0000313" key="3">
    <source>
        <dbReference type="Proteomes" id="UP001189429"/>
    </source>
</evidence>
<evidence type="ECO:0008006" key="4">
    <source>
        <dbReference type="Google" id="ProtNLM"/>
    </source>
</evidence>
<dbReference type="Proteomes" id="UP001189429">
    <property type="component" value="Unassembled WGS sequence"/>
</dbReference>
<sequence>MIAVPTDKGSDHYWILPGAHLVEAIYDACSEDPTNQQVRASIKGGVKASVLDYRTPADILEHSKEDGNALNHMSGQIAWTEMIADCPRIQDKWKADRKVTVGGQAESDDADVPCEQDDDQHAKRGKKKFDNKQYENDYSTFLSKHFPGYFPRGFNQFDMCRRCSNKLKDHPDLWNELRHYCDQHCVYSEPKLINADVWYLLDKLMGKLEDHGLWDYLITIFKYCVPTNDGTAWLVKERKDWDKLLALFVPMSTGAAKPGDKIKAAKIAEKAAQKKAFKLKVLSKKQMEATMITKVKGKKSKEASKAAPAPKDKSDAFSEYWVGGGSGNILALEEILGTIEHAVDDIVEDAHCNQDFMWQCLDLGIVWVVQGGTAFVPPLADQRKKIDECTDPTKKVLFNEKTLPDGIKTDQLKEAVGMVTQESLKIYSNFFTQNRLDNVSRQVAARSPLVFKMRQPALHTMSSNLLELVTGADLQTADVTSVIDMVGTAVFRSFPETNIFNEFTIAKGVLVKITDIASMVESRAVDQSAWVSVWTKVVTDVANYFKLPKSSTQLRDMMQDWATQLDEECNKTEVINRARLMGWKGNVKDSKQDIIKYLVEKRAADENDKEMEDDESGREKFMDILLEVIGGSASGPGAPPPQPIGDAKVQVADGPALDNLNFAPVKVNPNAIEYDVKALGDSRTLELMKLRRVDEGISMIKHRIHSRPDGDSISSKMYCNFPSGAGTTLKLHFIGKVSLLKYGVLPSARHVMKLGTVKIPEGSGAVYTAWGTPTTGMTKSIGPEFAPAWGVTRLPLLNGKLGAENAPSLKLAFHDVHIPACTAGYSTPAITLSVPPLVVNERIFEMEMGGPWTELTRLEFAEEKQVKDAAGAGASLRKRTLKLGDSDEAHAEQVLKLAKRAAA</sequence>
<keyword evidence="3" id="KW-1185">Reference proteome</keyword>
<protein>
    <recommendedName>
        <fullName evidence="4">NAD(+)--protein-arginine ADP-ribosyltransferase</fullName>
    </recommendedName>
</protein>
<feature type="compositionally biased region" description="Acidic residues" evidence="1">
    <location>
        <begin position="106"/>
        <end position="118"/>
    </location>
</feature>
<gene>
    <name evidence="2" type="ORF">PCOR1329_LOCUS14136</name>
</gene>
<evidence type="ECO:0000313" key="2">
    <source>
        <dbReference type="EMBL" id="CAK0808584.1"/>
    </source>
</evidence>
<proteinExistence type="predicted"/>
<dbReference type="EMBL" id="CAUYUJ010004213">
    <property type="protein sequence ID" value="CAK0808584.1"/>
    <property type="molecule type" value="Genomic_DNA"/>
</dbReference>
<organism evidence="2 3">
    <name type="scientific">Prorocentrum cordatum</name>
    <dbReference type="NCBI Taxonomy" id="2364126"/>
    <lineage>
        <taxon>Eukaryota</taxon>
        <taxon>Sar</taxon>
        <taxon>Alveolata</taxon>
        <taxon>Dinophyceae</taxon>
        <taxon>Prorocentrales</taxon>
        <taxon>Prorocentraceae</taxon>
        <taxon>Prorocentrum</taxon>
    </lineage>
</organism>
<evidence type="ECO:0000256" key="1">
    <source>
        <dbReference type="SAM" id="MobiDB-lite"/>
    </source>
</evidence>
<comment type="caution">
    <text evidence="2">The sequence shown here is derived from an EMBL/GenBank/DDBJ whole genome shotgun (WGS) entry which is preliminary data.</text>
</comment>
<reference evidence="2" key="1">
    <citation type="submission" date="2023-10" db="EMBL/GenBank/DDBJ databases">
        <authorList>
            <person name="Chen Y."/>
            <person name="Shah S."/>
            <person name="Dougan E. K."/>
            <person name="Thang M."/>
            <person name="Chan C."/>
        </authorList>
    </citation>
    <scope>NUCLEOTIDE SEQUENCE [LARGE SCALE GENOMIC DNA]</scope>
</reference>
<name>A0ABN9QRP4_9DINO</name>